<feature type="signal peptide" evidence="6">
    <location>
        <begin position="1"/>
        <end position="33"/>
    </location>
</feature>
<name>A0ABU7RLT5_9ACTN</name>
<evidence type="ECO:0000256" key="2">
    <source>
        <dbReference type="ARBA" id="ARBA00023136"/>
    </source>
</evidence>
<dbReference type="PANTHER" id="PTHR30329:SF21">
    <property type="entry name" value="LIPOPROTEIN YIAD-RELATED"/>
    <property type="match status" value="1"/>
</dbReference>
<evidence type="ECO:0000256" key="5">
    <source>
        <dbReference type="SAM" id="MobiDB-lite"/>
    </source>
</evidence>
<dbReference type="SUPFAM" id="SSF103088">
    <property type="entry name" value="OmpA-like"/>
    <property type="match status" value="1"/>
</dbReference>
<keyword evidence="2 4" id="KW-0472">Membrane</keyword>
<feature type="domain" description="OmpA-like" evidence="7">
    <location>
        <begin position="112"/>
        <end position="233"/>
    </location>
</feature>
<dbReference type="InterPro" id="IPR050330">
    <property type="entry name" value="Bact_OuterMem_StrucFunc"/>
</dbReference>
<comment type="caution">
    <text evidence="8">The sequence shown here is derived from an EMBL/GenBank/DDBJ whole genome shotgun (WGS) entry which is preliminary data.</text>
</comment>
<protein>
    <submittedName>
        <fullName evidence="8">OmpA family protein</fullName>
    </submittedName>
</protein>
<feature type="region of interest" description="Disordered" evidence="5">
    <location>
        <begin position="31"/>
        <end position="64"/>
    </location>
</feature>
<feature type="region of interest" description="Disordered" evidence="5">
    <location>
        <begin position="200"/>
        <end position="233"/>
    </location>
</feature>
<dbReference type="RefSeq" id="WP_331212564.1">
    <property type="nucleotide sequence ID" value="NZ_JAZGQK010000002.1"/>
</dbReference>
<dbReference type="PROSITE" id="PS51123">
    <property type="entry name" value="OMPA_2"/>
    <property type="match status" value="1"/>
</dbReference>
<evidence type="ECO:0000313" key="8">
    <source>
        <dbReference type="EMBL" id="MEE6257452.1"/>
    </source>
</evidence>
<dbReference type="Gene3D" id="3.30.1330.60">
    <property type="entry name" value="OmpA-like domain"/>
    <property type="match status" value="1"/>
</dbReference>
<sequence length="233" mass="24522">MARPAPTRIAVLVGAVLAIEVAVTCLAPTPAHAEPTGPASTGPGGLVLARAEPTGPASPARVVPGPELPAGAQVVAPVVDLAVPAVGLAAPTRDIYVQSGDLDGNNREAETDQRVELTLNADVLFRFGSDALSQAARERLTTIAERLRTQARGTVRIDGHTDAIGDDASNRELSRRRAEAVRDVLREALAGTALDFEVHGHGESRPVAPNVRDGRDNPAGRARNRRVEIRFDR</sequence>
<dbReference type="Pfam" id="PF00691">
    <property type="entry name" value="OmpA"/>
    <property type="match status" value="1"/>
</dbReference>
<evidence type="ECO:0000256" key="3">
    <source>
        <dbReference type="ARBA" id="ARBA00023237"/>
    </source>
</evidence>
<dbReference type="CDD" id="cd07185">
    <property type="entry name" value="OmpA_C-like"/>
    <property type="match status" value="1"/>
</dbReference>
<reference evidence="8 9" key="1">
    <citation type="submission" date="2024-01" db="EMBL/GenBank/DDBJ databases">
        <title>Genome insights into Plantactinospora sonchi sp. nov.</title>
        <authorList>
            <person name="Wang L."/>
        </authorList>
    </citation>
    <scope>NUCLEOTIDE SEQUENCE [LARGE SCALE GENOMIC DNA]</scope>
    <source>
        <strain evidence="8 9">NEAU-QY2</strain>
    </source>
</reference>
<dbReference type="Proteomes" id="UP001332243">
    <property type="component" value="Unassembled WGS sequence"/>
</dbReference>
<organism evidence="8 9">
    <name type="scientific">Plantactinospora sonchi</name>
    <dbReference type="NCBI Taxonomy" id="1544735"/>
    <lineage>
        <taxon>Bacteria</taxon>
        <taxon>Bacillati</taxon>
        <taxon>Actinomycetota</taxon>
        <taxon>Actinomycetes</taxon>
        <taxon>Micromonosporales</taxon>
        <taxon>Micromonosporaceae</taxon>
        <taxon>Plantactinospora</taxon>
    </lineage>
</organism>
<evidence type="ECO:0000256" key="6">
    <source>
        <dbReference type="SAM" id="SignalP"/>
    </source>
</evidence>
<feature type="chain" id="PRO_5045925366" evidence="6">
    <location>
        <begin position="34"/>
        <end position="233"/>
    </location>
</feature>
<dbReference type="PANTHER" id="PTHR30329">
    <property type="entry name" value="STATOR ELEMENT OF FLAGELLAR MOTOR COMPLEX"/>
    <property type="match status" value="1"/>
</dbReference>
<keyword evidence="6" id="KW-0732">Signal</keyword>
<dbReference type="PRINTS" id="PR01021">
    <property type="entry name" value="OMPADOMAIN"/>
</dbReference>
<gene>
    <name evidence="8" type="ORF">V1633_02985</name>
</gene>
<dbReference type="EMBL" id="JAZGQK010000002">
    <property type="protein sequence ID" value="MEE6257452.1"/>
    <property type="molecule type" value="Genomic_DNA"/>
</dbReference>
<accession>A0ABU7RLT5</accession>
<dbReference type="InterPro" id="IPR006665">
    <property type="entry name" value="OmpA-like"/>
</dbReference>
<keyword evidence="9" id="KW-1185">Reference proteome</keyword>
<comment type="subcellular location">
    <subcellularLocation>
        <location evidence="1">Cell outer membrane</location>
    </subcellularLocation>
</comment>
<dbReference type="InterPro" id="IPR006664">
    <property type="entry name" value="OMP_bac"/>
</dbReference>
<dbReference type="InterPro" id="IPR036737">
    <property type="entry name" value="OmpA-like_sf"/>
</dbReference>
<evidence type="ECO:0000313" key="9">
    <source>
        <dbReference type="Proteomes" id="UP001332243"/>
    </source>
</evidence>
<evidence type="ECO:0000256" key="4">
    <source>
        <dbReference type="PROSITE-ProRule" id="PRU00473"/>
    </source>
</evidence>
<proteinExistence type="predicted"/>
<evidence type="ECO:0000256" key="1">
    <source>
        <dbReference type="ARBA" id="ARBA00004442"/>
    </source>
</evidence>
<evidence type="ECO:0000259" key="7">
    <source>
        <dbReference type="PROSITE" id="PS51123"/>
    </source>
</evidence>
<keyword evidence="3" id="KW-0998">Cell outer membrane</keyword>